<organism evidence="2">
    <name type="scientific">Muribaculaceae bacterium Z82</name>
    <dbReference type="NCBI Taxonomy" id="2304548"/>
    <lineage>
        <taxon>Bacteria</taxon>
        <taxon>Pseudomonadati</taxon>
        <taxon>Bacteroidota</taxon>
        <taxon>Bacteroidia</taxon>
        <taxon>Bacteroidales</taxon>
        <taxon>Muribaculaceae</taxon>
    </lineage>
</organism>
<comment type="caution">
    <text evidence="2">The sequence shown here is derived from an EMBL/GenBank/DDBJ whole genome shotgun (WGS) entry which is preliminary data.</text>
</comment>
<dbReference type="InterPro" id="IPR010982">
    <property type="entry name" value="Lambda_DNA-bd_dom_sf"/>
</dbReference>
<dbReference type="SMART" id="SM00530">
    <property type="entry name" value="HTH_XRE"/>
    <property type="match status" value="1"/>
</dbReference>
<name>A0A7C9NC26_9BACT</name>
<dbReference type="EMBL" id="QWKH01000101">
    <property type="protein sequence ID" value="NBI35323.1"/>
    <property type="molecule type" value="Genomic_DNA"/>
</dbReference>
<gene>
    <name evidence="2" type="ORF">D1639_09855</name>
</gene>
<accession>A0A7C9NC26</accession>
<dbReference type="Pfam" id="PF01381">
    <property type="entry name" value="HTH_3"/>
    <property type="match status" value="1"/>
</dbReference>
<dbReference type="GO" id="GO:0003677">
    <property type="term" value="F:DNA binding"/>
    <property type="evidence" value="ECO:0007669"/>
    <property type="project" value="InterPro"/>
</dbReference>
<evidence type="ECO:0000313" key="2">
    <source>
        <dbReference type="EMBL" id="NBI35323.1"/>
    </source>
</evidence>
<dbReference type="CDD" id="cd00093">
    <property type="entry name" value="HTH_XRE"/>
    <property type="match status" value="1"/>
</dbReference>
<dbReference type="InterPro" id="IPR001387">
    <property type="entry name" value="Cro/C1-type_HTH"/>
</dbReference>
<dbReference type="Gene3D" id="1.10.260.40">
    <property type="entry name" value="lambda repressor-like DNA-binding domains"/>
    <property type="match status" value="1"/>
</dbReference>
<reference evidence="2" key="1">
    <citation type="submission" date="2018-08" db="EMBL/GenBank/DDBJ databases">
        <title>Murine metabolic-syndrome-specific gut microbial biobank.</title>
        <authorList>
            <person name="Liu C."/>
        </authorList>
    </citation>
    <scope>NUCLEOTIDE SEQUENCE [LARGE SCALE GENOMIC DNA]</scope>
    <source>
        <strain evidence="2">Z82</strain>
    </source>
</reference>
<dbReference type="AlphaFoldDB" id="A0A7C9NC26"/>
<feature type="domain" description="HTH cro/C1-type" evidence="1">
    <location>
        <begin position="13"/>
        <end position="67"/>
    </location>
</feature>
<evidence type="ECO:0000259" key="1">
    <source>
        <dbReference type="PROSITE" id="PS50943"/>
    </source>
</evidence>
<dbReference type="PROSITE" id="PS50943">
    <property type="entry name" value="HTH_CROC1"/>
    <property type="match status" value="1"/>
</dbReference>
<dbReference type="SUPFAM" id="SSF47413">
    <property type="entry name" value="lambda repressor-like DNA-binding domains"/>
    <property type="match status" value="1"/>
</dbReference>
<sequence length="77" mass="8861">MKRKEAPMARDNLKAARKAAGMTQQQVADRLGVSLRNYQKIEAGTVLGRIEYWDALEDMLGINQRELRRSAQEDSRR</sequence>
<protein>
    <submittedName>
        <fullName evidence="2">XRE family transcriptional regulator</fullName>
    </submittedName>
</protein>
<proteinExistence type="predicted"/>